<sequence length="181" mass="20750">MILPIYTYGNAVLRKQAEEIGPDYPELKKLINDMFETMYHADGVGLAAPQIGLPIRLLVIDLAPLKDEDPKLGSFKTVMINPVMLEMSEEEVEGSEGCLSIPGISENVYRAEWIKIQYYDADFKQHTEEFEDYIARVIQHEYDHLEGSLFTDHVNPLRRQMIKSKLNNIAKGKAKCDYKIK</sequence>
<dbReference type="CDD" id="cd00487">
    <property type="entry name" value="Pep_deformylase"/>
    <property type="match status" value="1"/>
</dbReference>
<dbReference type="InterPro" id="IPR023635">
    <property type="entry name" value="Peptide_deformylase"/>
</dbReference>
<dbReference type="PRINTS" id="PR01576">
    <property type="entry name" value="PDEFORMYLASE"/>
</dbReference>
<dbReference type="EC" id="3.5.1.88" evidence="2"/>
<evidence type="ECO:0000256" key="1">
    <source>
        <dbReference type="ARBA" id="ARBA00010759"/>
    </source>
</evidence>
<dbReference type="NCBIfam" id="TIGR00079">
    <property type="entry name" value="pept_deformyl"/>
    <property type="match status" value="1"/>
</dbReference>
<reference evidence="2" key="1">
    <citation type="submission" date="2019-08" db="EMBL/GenBank/DDBJ databases">
        <authorList>
            <person name="Kucharzyk K."/>
            <person name="Murdoch R.W."/>
            <person name="Higgins S."/>
            <person name="Loffler F."/>
        </authorList>
    </citation>
    <scope>NUCLEOTIDE SEQUENCE</scope>
</reference>
<dbReference type="PIRSF" id="PIRSF004749">
    <property type="entry name" value="Pep_def"/>
    <property type="match status" value="1"/>
</dbReference>
<protein>
    <submittedName>
        <fullName evidence="2">Peptide deformylase</fullName>
        <ecNumber evidence="2">3.5.1.88</ecNumber>
    </submittedName>
</protein>
<name>A0A644X2I4_9ZZZZ</name>
<evidence type="ECO:0000313" key="2">
    <source>
        <dbReference type="EMBL" id="MPM10336.1"/>
    </source>
</evidence>
<accession>A0A644X2I4</accession>
<proteinExistence type="inferred from homology"/>
<dbReference type="InterPro" id="IPR036821">
    <property type="entry name" value="Peptide_deformylase_sf"/>
</dbReference>
<dbReference type="Pfam" id="PF01327">
    <property type="entry name" value="Pep_deformylase"/>
    <property type="match status" value="1"/>
</dbReference>
<dbReference type="AlphaFoldDB" id="A0A644X2I4"/>
<dbReference type="GO" id="GO:0042586">
    <property type="term" value="F:peptide deformylase activity"/>
    <property type="evidence" value="ECO:0007669"/>
    <property type="project" value="UniProtKB-EC"/>
</dbReference>
<dbReference type="HAMAP" id="MF_00163">
    <property type="entry name" value="Pep_deformylase"/>
    <property type="match status" value="1"/>
</dbReference>
<dbReference type="NCBIfam" id="NF001159">
    <property type="entry name" value="PRK00150.1-3"/>
    <property type="match status" value="1"/>
</dbReference>
<comment type="caution">
    <text evidence="2">The sequence shown here is derived from an EMBL/GenBank/DDBJ whole genome shotgun (WGS) entry which is preliminary data.</text>
</comment>
<gene>
    <name evidence="2" type="primary">def_11</name>
    <name evidence="2" type="ORF">SDC9_56667</name>
</gene>
<dbReference type="Gene3D" id="3.90.45.10">
    <property type="entry name" value="Peptide deformylase"/>
    <property type="match status" value="1"/>
</dbReference>
<dbReference type="EMBL" id="VSSQ01001680">
    <property type="protein sequence ID" value="MPM10336.1"/>
    <property type="molecule type" value="Genomic_DNA"/>
</dbReference>
<dbReference type="PANTHER" id="PTHR10458:SF22">
    <property type="entry name" value="PEPTIDE DEFORMYLASE"/>
    <property type="match status" value="1"/>
</dbReference>
<keyword evidence="2" id="KW-0378">Hydrolase</keyword>
<organism evidence="2">
    <name type="scientific">bioreactor metagenome</name>
    <dbReference type="NCBI Taxonomy" id="1076179"/>
    <lineage>
        <taxon>unclassified sequences</taxon>
        <taxon>metagenomes</taxon>
        <taxon>ecological metagenomes</taxon>
    </lineage>
</organism>
<dbReference type="PANTHER" id="PTHR10458">
    <property type="entry name" value="PEPTIDE DEFORMYLASE"/>
    <property type="match status" value="1"/>
</dbReference>
<comment type="similarity">
    <text evidence="1">Belongs to the polypeptide deformylase family.</text>
</comment>
<dbReference type="SUPFAM" id="SSF56420">
    <property type="entry name" value="Peptide deformylase"/>
    <property type="match status" value="1"/>
</dbReference>